<organism evidence="13 14">
    <name type="scientific">Vigna unguiculata</name>
    <name type="common">Cowpea</name>
    <dbReference type="NCBI Taxonomy" id="3917"/>
    <lineage>
        <taxon>Eukaryota</taxon>
        <taxon>Viridiplantae</taxon>
        <taxon>Streptophyta</taxon>
        <taxon>Embryophyta</taxon>
        <taxon>Tracheophyta</taxon>
        <taxon>Spermatophyta</taxon>
        <taxon>Magnoliopsida</taxon>
        <taxon>eudicotyledons</taxon>
        <taxon>Gunneridae</taxon>
        <taxon>Pentapetalae</taxon>
        <taxon>rosids</taxon>
        <taxon>fabids</taxon>
        <taxon>Fabales</taxon>
        <taxon>Fabaceae</taxon>
        <taxon>Papilionoideae</taxon>
        <taxon>50 kb inversion clade</taxon>
        <taxon>NPAAA clade</taxon>
        <taxon>indigoferoid/millettioid clade</taxon>
        <taxon>Phaseoleae</taxon>
        <taxon>Vigna</taxon>
    </lineage>
</organism>
<protein>
    <submittedName>
        <fullName evidence="13">Heat shock transcription factor 4</fullName>
    </submittedName>
</protein>
<evidence type="ECO:0000256" key="8">
    <source>
        <dbReference type="ARBA" id="ARBA00023242"/>
    </source>
</evidence>
<feature type="compositionally biased region" description="Basic and acidic residues" evidence="10">
    <location>
        <begin position="1"/>
        <end position="21"/>
    </location>
</feature>
<keyword evidence="11" id="KW-1133">Transmembrane helix</keyword>
<dbReference type="Pfam" id="PF00447">
    <property type="entry name" value="HSF_DNA-bind"/>
    <property type="match status" value="2"/>
</dbReference>
<dbReference type="GO" id="GO:0005634">
    <property type="term" value="C:nucleus"/>
    <property type="evidence" value="ECO:0007669"/>
    <property type="project" value="UniProtKB-SubCell"/>
</dbReference>
<dbReference type="FunFam" id="1.10.10.10:FF:000037">
    <property type="entry name" value="Heat stress transcription factor B-4"/>
    <property type="match status" value="1"/>
</dbReference>
<comment type="subunit">
    <text evidence="2">Homotrimer.</text>
</comment>
<evidence type="ECO:0000256" key="9">
    <source>
        <dbReference type="RuleBase" id="RU004020"/>
    </source>
</evidence>
<keyword evidence="6" id="KW-0238">DNA-binding</keyword>
<evidence type="ECO:0000256" key="11">
    <source>
        <dbReference type="SAM" id="Phobius"/>
    </source>
</evidence>
<evidence type="ECO:0000313" key="13">
    <source>
        <dbReference type="EMBL" id="QCD80280.1"/>
    </source>
</evidence>
<dbReference type="GO" id="GO:0034605">
    <property type="term" value="P:cellular response to heat"/>
    <property type="evidence" value="ECO:0007669"/>
    <property type="project" value="TreeGrafter"/>
</dbReference>
<evidence type="ECO:0000256" key="3">
    <source>
        <dbReference type="ARBA" id="ARBA00022553"/>
    </source>
</evidence>
<dbReference type="GO" id="GO:0003700">
    <property type="term" value="F:DNA-binding transcription factor activity"/>
    <property type="evidence" value="ECO:0007669"/>
    <property type="project" value="InterPro"/>
</dbReference>
<evidence type="ECO:0000259" key="12">
    <source>
        <dbReference type="SMART" id="SM00415"/>
    </source>
</evidence>
<dbReference type="InterPro" id="IPR000232">
    <property type="entry name" value="HSF_DNA-bd"/>
</dbReference>
<dbReference type="PANTHER" id="PTHR10015:SF298">
    <property type="entry name" value="HEAT STRESS TRANSCRIPTION FACTOR A-9"/>
    <property type="match status" value="1"/>
</dbReference>
<dbReference type="GO" id="GO:0006357">
    <property type="term" value="P:regulation of transcription by RNA polymerase II"/>
    <property type="evidence" value="ECO:0007669"/>
    <property type="project" value="TreeGrafter"/>
</dbReference>
<dbReference type="SMART" id="SM00415">
    <property type="entry name" value="HSF"/>
    <property type="match status" value="1"/>
</dbReference>
<keyword evidence="5 13" id="KW-0346">Stress response</keyword>
<dbReference type="InterPro" id="IPR036390">
    <property type="entry name" value="WH_DNA-bd_sf"/>
</dbReference>
<comment type="subcellular location">
    <subcellularLocation>
        <location evidence="1">Nucleus</location>
    </subcellularLocation>
</comment>
<accession>A0A4D6KUA3</accession>
<evidence type="ECO:0000256" key="1">
    <source>
        <dbReference type="ARBA" id="ARBA00004123"/>
    </source>
</evidence>
<evidence type="ECO:0000256" key="7">
    <source>
        <dbReference type="ARBA" id="ARBA00023163"/>
    </source>
</evidence>
<evidence type="ECO:0000256" key="4">
    <source>
        <dbReference type="ARBA" id="ARBA00023015"/>
    </source>
</evidence>
<keyword evidence="11" id="KW-0472">Membrane</keyword>
<dbReference type="PANTHER" id="PTHR10015">
    <property type="entry name" value="HEAT SHOCK TRANSCRIPTION FACTOR"/>
    <property type="match status" value="1"/>
</dbReference>
<evidence type="ECO:0000256" key="10">
    <source>
        <dbReference type="SAM" id="MobiDB-lite"/>
    </source>
</evidence>
<keyword evidence="7" id="KW-0804">Transcription</keyword>
<dbReference type="PRINTS" id="PR00056">
    <property type="entry name" value="HSFDOMAIN"/>
</dbReference>
<dbReference type="SUPFAM" id="SSF46785">
    <property type="entry name" value="Winged helix' DNA-binding domain"/>
    <property type="match status" value="2"/>
</dbReference>
<comment type="similarity">
    <text evidence="9">Belongs to the HSF family.</text>
</comment>
<keyword evidence="8" id="KW-0539">Nucleus</keyword>
<dbReference type="Proteomes" id="UP000501690">
    <property type="component" value="Linkage Group LG2"/>
</dbReference>
<evidence type="ECO:0000256" key="6">
    <source>
        <dbReference type="ARBA" id="ARBA00023125"/>
    </source>
</evidence>
<keyword evidence="11" id="KW-0812">Transmembrane</keyword>
<proteinExistence type="inferred from homology"/>
<feature type="domain" description="HSF-type DNA-binding" evidence="12">
    <location>
        <begin position="58"/>
        <end position="204"/>
    </location>
</feature>
<evidence type="ECO:0000313" key="14">
    <source>
        <dbReference type="Proteomes" id="UP000501690"/>
    </source>
</evidence>
<gene>
    <name evidence="13" type="ORF">DEO72_LG2g601</name>
</gene>
<feature type="transmembrane region" description="Helical" evidence="11">
    <location>
        <begin position="127"/>
        <end position="154"/>
    </location>
</feature>
<dbReference type="EMBL" id="CP039346">
    <property type="protein sequence ID" value="QCD80280.1"/>
    <property type="molecule type" value="Genomic_DNA"/>
</dbReference>
<dbReference type="Gene3D" id="1.10.10.10">
    <property type="entry name" value="Winged helix-like DNA-binding domain superfamily/Winged helix DNA-binding domain"/>
    <property type="match status" value="2"/>
</dbReference>
<evidence type="ECO:0000256" key="5">
    <source>
        <dbReference type="ARBA" id="ARBA00023016"/>
    </source>
</evidence>
<dbReference type="AlphaFoldDB" id="A0A4D6KUA3"/>
<evidence type="ECO:0000256" key="2">
    <source>
        <dbReference type="ARBA" id="ARBA00011233"/>
    </source>
</evidence>
<reference evidence="13 14" key="1">
    <citation type="submission" date="2019-04" db="EMBL/GenBank/DDBJ databases">
        <title>An improved genome assembly and genetic linkage map for asparagus bean, Vigna unguiculata ssp. sesquipedialis.</title>
        <authorList>
            <person name="Xia Q."/>
            <person name="Zhang R."/>
            <person name="Dong Y."/>
        </authorList>
    </citation>
    <scope>NUCLEOTIDE SEQUENCE [LARGE SCALE GENOMIC DNA]</scope>
    <source>
        <tissue evidence="13">Leaf</tissue>
    </source>
</reference>
<keyword evidence="14" id="KW-1185">Reference proteome</keyword>
<keyword evidence="3" id="KW-0597">Phosphoprotein</keyword>
<keyword evidence="4" id="KW-0805">Transcription regulation</keyword>
<dbReference type="GO" id="GO:0000978">
    <property type="term" value="F:RNA polymerase II cis-regulatory region sequence-specific DNA binding"/>
    <property type="evidence" value="ECO:0007669"/>
    <property type="project" value="TreeGrafter"/>
</dbReference>
<feature type="region of interest" description="Disordered" evidence="10">
    <location>
        <begin position="1"/>
        <end position="25"/>
    </location>
</feature>
<sequence length="446" mass="51814">MFEDRESHRHDDVFSESKDSGVTEEATVVHVKEEMDDTAVNGFMDKPPKPMGGLHEMGPPPFLKKTFDMVEDPNTDPVVSWSQTRDSFVVWDSHEFSKTLLPKYFKHSNFSSFLRQLNTYVNQIIHILNLFFCVSLIFSDISLLFYLSLIHIFLPKYFKHSNFSSFIRQLNTYGFSKVDSDRWEFANEGFQGGKRHLLKKIRRRSKYNRLHHGAFNMMKPGVEAEVEKLKKDQNIMKAEILKLRQQQENSHVQLTNALERVRCAEMKQYQMMFFLTRMARKPAFVEQLIQKMRRKREVDGNDMVKRPRLMGNPCYVPFPNTVETTPNVDYRPQNHKQFPSMQSELDEFLSETVNINKMEHPTPSPLEDQLCNPVQGSRAHGCSSTNAPDASSAYHVMSEKLMRENSVVDEELDVNDSNIYLELEDLITKPTDWYLGSASGLVEQTS</sequence>
<dbReference type="InterPro" id="IPR036388">
    <property type="entry name" value="WH-like_DNA-bd_sf"/>
</dbReference>
<name>A0A4D6KUA3_VIGUN</name>